<keyword evidence="2" id="KW-0378">Hydrolase</keyword>
<protein>
    <submittedName>
        <fullName evidence="2">Class A beta-lactamase-related serine hydrolase</fullName>
    </submittedName>
</protein>
<name>A0A9X1FNX1_9FLAO</name>
<dbReference type="GO" id="GO:0030655">
    <property type="term" value="P:beta-lactam antibiotic catabolic process"/>
    <property type="evidence" value="ECO:0007669"/>
    <property type="project" value="InterPro"/>
</dbReference>
<sequence length="339" mass="39423">MLKVLHDPNYFEIQIQYSEINRDTTGKVYFVDYDFRNNPDAYFYPASTVKLPVAILAAEYLDSISSVGITTSYKIKGDSVLHTVEDDIRQIFSVSDNEAYNRLYELLGRDYINAKLDSKGISPMRISHRLAIENAGRQQRDTLVFYTERDTLYLGGGKDSIIENLQIKKLQKGIGFMRDGALVNEPMDFSEKNYFPIEAQHKLMKRLFFPEVFSENERFSISENTLNRIKKNMHSVPRKSGYKEDEFYDSYGKFFLYGDSKDRIPEQFKIYNKVGYAYGTLTETAYIVDEKAGIEFLLTATILVNKNEIFNDDTYEYEEIGIPFLAQLGREIYLQEHEK</sequence>
<accession>A0A9X1FNX1</accession>
<comment type="caution">
    <text evidence="2">The sequence shown here is derived from an EMBL/GenBank/DDBJ whole genome shotgun (WGS) entry which is preliminary data.</text>
</comment>
<dbReference type="AlphaFoldDB" id="A0A9X1FNX1"/>
<proteinExistence type="predicted"/>
<keyword evidence="3" id="KW-1185">Reference proteome</keyword>
<dbReference type="Pfam" id="PF13354">
    <property type="entry name" value="Beta-lactamase2"/>
    <property type="match status" value="1"/>
</dbReference>
<gene>
    <name evidence="2" type="ORF">KXJ69_06900</name>
</gene>
<dbReference type="Proteomes" id="UP001138686">
    <property type="component" value="Unassembled WGS sequence"/>
</dbReference>
<dbReference type="EMBL" id="JAHWDP010000002">
    <property type="protein sequence ID" value="MBW2937830.1"/>
    <property type="molecule type" value="Genomic_DNA"/>
</dbReference>
<feature type="domain" description="Beta-lactamase class A catalytic" evidence="1">
    <location>
        <begin position="35"/>
        <end position="294"/>
    </location>
</feature>
<dbReference type="InterPro" id="IPR045155">
    <property type="entry name" value="Beta-lactam_cat"/>
</dbReference>
<organism evidence="2 3">
    <name type="scientific">Halomarinibacterium sedimenti</name>
    <dbReference type="NCBI Taxonomy" id="2857106"/>
    <lineage>
        <taxon>Bacteria</taxon>
        <taxon>Pseudomonadati</taxon>
        <taxon>Bacteroidota</taxon>
        <taxon>Flavobacteriia</taxon>
        <taxon>Flavobacteriales</taxon>
        <taxon>Flavobacteriaceae</taxon>
        <taxon>Halomarinibacterium</taxon>
    </lineage>
</organism>
<reference evidence="2" key="1">
    <citation type="submission" date="2021-07" db="EMBL/GenBank/DDBJ databases">
        <title>Aureisphaera sp. CAU 1614 isolated from sea sediment.</title>
        <authorList>
            <person name="Kim W."/>
        </authorList>
    </citation>
    <scope>NUCLEOTIDE SEQUENCE</scope>
    <source>
        <strain evidence="2">CAU 1614</strain>
    </source>
</reference>
<evidence type="ECO:0000313" key="3">
    <source>
        <dbReference type="Proteomes" id="UP001138686"/>
    </source>
</evidence>
<dbReference type="GO" id="GO:0008800">
    <property type="term" value="F:beta-lactamase activity"/>
    <property type="evidence" value="ECO:0007669"/>
    <property type="project" value="InterPro"/>
</dbReference>
<evidence type="ECO:0000313" key="2">
    <source>
        <dbReference type="EMBL" id="MBW2937830.1"/>
    </source>
</evidence>
<evidence type="ECO:0000259" key="1">
    <source>
        <dbReference type="Pfam" id="PF13354"/>
    </source>
</evidence>